<evidence type="ECO:0000256" key="6">
    <source>
        <dbReference type="ARBA" id="ARBA00022989"/>
    </source>
</evidence>
<feature type="signal peptide" evidence="10">
    <location>
        <begin position="1"/>
        <end position="33"/>
    </location>
</feature>
<dbReference type="InterPro" id="IPR014755">
    <property type="entry name" value="Cu-Rt/internalin_Ig-like"/>
</dbReference>
<feature type="transmembrane region" description="Helical" evidence="9">
    <location>
        <begin position="226"/>
        <end position="248"/>
    </location>
</feature>
<evidence type="ECO:0000256" key="3">
    <source>
        <dbReference type="ARBA" id="ARBA00022692"/>
    </source>
</evidence>
<proteinExistence type="predicted"/>
<organism evidence="13 14">
    <name type="scientific">Asanoa siamensis</name>
    <dbReference type="NCBI Taxonomy" id="926357"/>
    <lineage>
        <taxon>Bacteria</taxon>
        <taxon>Bacillati</taxon>
        <taxon>Actinomycetota</taxon>
        <taxon>Actinomycetes</taxon>
        <taxon>Micromonosporales</taxon>
        <taxon>Micromonosporaceae</taxon>
        <taxon>Asanoa</taxon>
    </lineage>
</organism>
<feature type="transmembrane region" description="Helical" evidence="9">
    <location>
        <begin position="188"/>
        <end position="206"/>
    </location>
</feature>
<feature type="transmembrane region" description="Helical" evidence="9">
    <location>
        <begin position="156"/>
        <end position="176"/>
    </location>
</feature>
<dbReference type="EMBL" id="BONE01000019">
    <property type="protein sequence ID" value="GIF73316.1"/>
    <property type="molecule type" value="Genomic_DNA"/>
</dbReference>
<dbReference type="PANTHER" id="PTHR34820:SF4">
    <property type="entry name" value="INNER MEMBRANE PROTEIN YEBZ"/>
    <property type="match status" value="1"/>
</dbReference>
<keyword evidence="2" id="KW-1003">Cell membrane</keyword>
<dbReference type="InterPro" id="IPR014756">
    <property type="entry name" value="Ig_E-set"/>
</dbReference>
<evidence type="ECO:0000259" key="11">
    <source>
        <dbReference type="Pfam" id="PF04234"/>
    </source>
</evidence>
<evidence type="ECO:0000256" key="4">
    <source>
        <dbReference type="ARBA" id="ARBA00022723"/>
    </source>
</evidence>
<sequence>MSRVAARFVVVAALVVGWAAVFLAPAAPASAHAVLESTSPAANSIVQAAPPEIVLTFSEGVRQVADKIHVIAPDGSRADAGEPEFAGGTVRIPLKSGGANGTYLVNYRVISADSHPVAGAFTYSVGAPSAAPPTDTNATPVEESTFLKIAFPVVKYLGYAGLVLLVGPALVLALLWPQRLSREKPARLAWLGLGLIGFSTVADLFLQAPYTTGGGYFDGVALRDVLASTFGTAHLIRIGVLIASTFLLRPLLSGRSGTADRVLLVVLGVVGLATWPVSGHPGASPVPAVSVVVDMAHLAGMAVWLGGLIMLVAFLFRQAEPRELSAILPVWSRWATLAVTALFLAGVVQALIEISSFGALFKTTYGQLIIAKVVLFGVVLGVAALSRGMVRRGAAPDDPRPLRRAVLIEVAGIAVVLALTSVLVQTTPARTAVANSTSSQQQQAGYYSAMITTSPKLNLQVEVDPAQQGNNDVHLYAYTKDNQPQVVVEWKGTASLPSAGIEAIDIPLLGLAPTHASGAIQLPRPGQWELKFVVRISDIDQATVTATVPVT</sequence>
<dbReference type="SUPFAM" id="SSF81296">
    <property type="entry name" value="E set domains"/>
    <property type="match status" value="1"/>
</dbReference>
<keyword evidence="6 9" id="KW-1133">Transmembrane helix</keyword>
<keyword evidence="5 10" id="KW-0732">Signal</keyword>
<feature type="transmembrane region" description="Helical" evidence="9">
    <location>
        <begin position="406"/>
        <end position="424"/>
    </location>
</feature>
<reference evidence="13 14" key="1">
    <citation type="submission" date="2021-01" db="EMBL/GenBank/DDBJ databases">
        <title>Whole genome shotgun sequence of Asanoa siamensis NBRC 107932.</title>
        <authorList>
            <person name="Komaki H."/>
            <person name="Tamura T."/>
        </authorList>
    </citation>
    <scope>NUCLEOTIDE SEQUENCE [LARGE SCALE GENOMIC DNA]</scope>
    <source>
        <strain evidence="13 14">NBRC 107932</strain>
    </source>
</reference>
<evidence type="ECO:0000256" key="10">
    <source>
        <dbReference type="SAM" id="SignalP"/>
    </source>
</evidence>
<gene>
    <name evidence="13" type="ORF">Asi02nite_28340</name>
</gene>
<evidence type="ECO:0000259" key="12">
    <source>
        <dbReference type="Pfam" id="PF05425"/>
    </source>
</evidence>
<dbReference type="InterPro" id="IPR007348">
    <property type="entry name" value="CopC_dom"/>
</dbReference>
<dbReference type="Pfam" id="PF04234">
    <property type="entry name" value="CopC"/>
    <property type="match status" value="1"/>
</dbReference>
<evidence type="ECO:0000256" key="5">
    <source>
        <dbReference type="ARBA" id="ARBA00022729"/>
    </source>
</evidence>
<comment type="caution">
    <text evidence="13">The sequence shown here is derived from an EMBL/GenBank/DDBJ whole genome shotgun (WGS) entry which is preliminary data.</text>
</comment>
<feature type="domain" description="CopC" evidence="11">
    <location>
        <begin position="32"/>
        <end position="125"/>
    </location>
</feature>
<evidence type="ECO:0000313" key="13">
    <source>
        <dbReference type="EMBL" id="GIF73316.1"/>
    </source>
</evidence>
<evidence type="ECO:0000256" key="1">
    <source>
        <dbReference type="ARBA" id="ARBA00004651"/>
    </source>
</evidence>
<dbReference type="InterPro" id="IPR008457">
    <property type="entry name" value="Cu-R_CopD_dom"/>
</dbReference>
<keyword evidence="3 9" id="KW-0812">Transmembrane</keyword>
<dbReference type="InterPro" id="IPR032694">
    <property type="entry name" value="CopC/D"/>
</dbReference>
<evidence type="ECO:0000256" key="7">
    <source>
        <dbReference type="ARBA" id="ARBA00023008"/>
    </source>
</evidence>
<feature type="transmembrane region" description="Helical" evidence="9">
    <location>
        <begin position="260"/>
        <end position="278"/>
    </location>
</feature>
<evidence type="ECO:0000256" key="2">
    <source>
        <dbReference type="ARBA" id="ARBA00022475"/>
    </source>
</evidence>
<name>A0ABQ4CPT8_9ACTN</name>
<feature type="transmembrane region" description="Helical" evidence="9">
    <location>
        <begin position="298"/>
        <end position="316"/>
    </location>
</feature>
<evidence type="ECO:0000313" key="14">
    <source>
        <dbReference type="Proteomes" id="UP000604117"/>
    </source>
</evidence>
<dbReference type="RefSeq" id="WP_203713182.1">
    <property type="nucleotide sequence ID" value="NZ_BONE01000019.1"/>
</dbReference>
<dbReference type="Proteomes" id="UP000604117">
    <property type="component" value="Unassembled WGS sequence"/>
</dbReference>
<dbReference type="Pfam" id="PF05425">
    <property type="entry name" value="CopD"/>
    <property type="match status" value="1"/>
</dbReference>
<comment type="subcellular location">
    <subcellularLocation>
        <location evidence="1">Cell membrane</location>
        <topology evidence="1">Multi-pass membrane protein</topology>
    </subcellularLocation>
</comment>
<keyword evidence="4" id="KW-0479">Metal-binding</keyword>
<feature type="chain" id="PRO_5045197752" evidence="10">
    <location>
        <begin position="34"/>
        <end position="551"/>
    </location>
</feature>
<keyword evidence="7" id="KW-0186">Copper</keyword>
<evidence type="ECO:0000256" key="8">
    <source>
        <dbReference type="ARBA" id="ARBA00023136"/>
    </source>
</evidence>
<keyword evidence="8 9" id="KW-0472">Membrane</keyword>
<feature type="domain" description="Copper resistance protein D" evidence="12">
    <location>
        <begin position="326"/>
        <end position="423"/>
    </location>
</feature>
<feature type="transmembrane region" description="Helical" evidence="9">
    <location>
        <begin position="328"/>
        <end position="352"/>
    </location>
</feature>
<keyword evidence="14" id="KW-1185">Reference proteome</keyword>
<evidence type="ECO:0000256" key="9">
    <source>
        <dbReference type="SAM" id="Phobius"/>
    </source>
</evidence>
<dbReference type="PANTHER" id="PTHR34820">
    <property type="entry name" value="INNER MEMBRANE PROTEIN YEBZ"/>
    <property type="match status" value="1"/>
</dbReference>
<accession>A0ABQ4CPT8</accession>
<protein>
    <submittedName>
        <fullName evidence="13">Transport integral membrane protein</fullName>
    </submittedName>
</protein>
<dbReference type="Gene3D" id="2.60.40.1220">
    <property type="match status" value="1"/>
</dbReference>
<feature type="transmembrane region" description="Helical" evidence="9">
    <location>
        <begin position="364"/>
        <end position="385"/>
    </location>
</feature>